<evidence type="ECO:0000256" key="1">
    <source>
        <dbReference type="ARBA" id="ARBA00022679"/>
    </source>
</evidence>
<proteinExistence type="predicted"/>
<organism evidence="7 8">
    <name type="scientific">Ekhidna lutea</name>
    <dbReference type="NCBI Taxonomy" id="447679"/>
    <lineage>
        <taxon>Bacteria</taxon>
        <taxon>Pseudomonadati</taxon>
        <taxon>Bacteroidota</taxon>
        <taxon>Cytophagia</taxon>
        <taxon>Cytophagales</taxon>
        <taxon>Reichenbachiellaceae</taxon>
        <taxon>Ekhidna</taxon>
    </lineage>
</organism>
<evidence type="ECO:0000256" key="2">
    <source>
        <dbReference type="ARBA" id="ARBA00022695"/>
    </source>
</evidence>
<evidence type="ECO:0000259" key="6">
    <source>
        <dbReference type="Pfam" id="PF26305"/>
    </source>
</evidence>
<reference evidence="7 8" key="1">
    <citation type="submission" date="2017-06" db="EMBL/GenBank/DDBJ databases">
        <authorList>
            <person name="Kim H.J."/>
            <person name="Triplett B.A."/>
        </authorList>
    </citation>
    <scope>NUCLEOTIDE SEQUENCE [LARGE SCALE GENOMIC DNA]</scope>
    <source>
        <strain evidence="7 8">DSM 19307</strain>
    </source>
</reference>
<keyword evidence="8" id="KW-1185">Reference proteome</keyword>
<dbReference type="InterPro" id="IPR058909">
    <property type="entry name" value="CD_NTase_C"/>
</dbReference>
<accession>A0A239HGR6</accession>
<dbReference type="OrthoDB" id="1082574at2"/>
<dbReference type="RefSeq" id="WP_089356054.1">
    <property type="nucleotide sequence ID" value="NZ_FZPD01000002.1"/>
</dbReference>
<feature type="domain" description="cGAS/DncV-like nucleotidyltransferase C-terminal helical" evidence="6">
    <location>
        <begin position="200"/>
        <end position="309"/>
    </location>
</feature>
<gene>
    <name evidence="7" type="ORF">SAMN05421640_1309</name>
</gene>
<evidence type="ECO:0000313" key="8">
    <source>
        <dbReference type="Proteomes" id="UP000198393"/>
    </source>
</evidence>
<sequence>MEHDYSLFVENLKGRRYDEALREQVLSEAFHQCGYSDCLRYTLESMVEIDPSYAYKVYANSRRIHENIAKVLKKKGYDADYRYQGALKTYSNIRLYGDVEIIVIKKNVSEKPHTDMQILAKDLLDVLSKDPTLKSVDYSDKTRIRVIAQKPTCEIDVLPSMWINSAEYVKTRNEIYKGIAEFDFAKKKVKKYLPFLNIARINARDQHTNGNLKAMSRLLKSLRADAVDRIHLRDSEINAILYNIPEADLTVPANKVLSLLPTVAKMLDKLESDAAYFNQMLSPSEKDRVFGGRPDKQKELQKLNAQLKKLISDLKADLDSQGKTLNSEIEYLPTP</sequence>
<dbReference type="EMBL" id="FZPD01000002">
    <property type="protein sequence ID" value="SNS80599.1"/>
    <property type="molecule type" value="Genomic_DNA"/>
</dbReference>
<feature type="coiled-coil region" evidence="5">
    <location>
        <begin position="293"/>
        <end position="320"/>
    </location>
</feature>
<dbReference type="Pfam" id="PF26305">
    <property type="entry name" value="CD_NTase_C"/>
    <property type="match status" value="1"/>
</dbReference>
<keyword evidence="2" id="KW-0548">Nucleotidyltransferase</keyword>
<keyword evidence="4" id="KW-0051">Antiviral defense</keyword>
<keyword evidence="1" id="KW-0808">Transferase</keyword>
<evidence type="ECO:0000256" key="3">
    <source>
        <dbReference type="ARBA" id="ARBA00022741"/>
    </source>
</evidence>
<dbReference type="AlphaFoldDB" id="A0A239HGR6"/>
<evidence type="ECO:0000256" key="4">
    <source>
        <dbReference type="ARBA" id="ARBA00023118"/>
    </source>
</evidence>
<name>A0A239HGR6_EKHLU</name>
<keyword evidence="5" id="KW-0175">Coiled coil</keyword>
<dbReference type="Proteomes" id="UP000198393">
    <property type="component" value="Unassembled WGS sequence"/>
</dbReference>
<protein>
    <recommendedName>
        <fullName evidence="6">cGAS/DncV-like nucleotidyltransferase C-terminal helical domain-containing protein</fullName>
    </recommendedName>
</protein>
<evidence type="ECO:0000313" key="7">
    <source>
        <dbReference type="EMBL" id="SNS80599.1"/>
    </source>
</evidence>
<keyword evidence="3" id="KW-0547">Nucleotide-binding</keyword>
<evidence type="ECO:0000256" key="5">
    <source>
        <dbReference type="SAM" id="Coils"/>
    </source>
</evidence>